<dbReference type="EMBL" id="BAAANY010000010">
    <property type="protein sequence ID" value="GAA1681243.1"/>
    <property type="molecule type" value="Genomic_DNA"/>
</dbReference>
<name>A0ABN2H4G4_9ACTN</name>
<evidence type="ECO:0000313" key="4">
    <source>
        <dbReference type="Proteomes" id="UP001500618"/>
    </source>
</evidence>
<dbReference type="Gene3D" id="2.30.110.10">
    <property type="entry name" value="Electron Transport, Fmn-binding Protein, Chain A"/>
    <property type="match status" value="1"/>
</dbReference>
<dbReference type="RefSeq" id="WP_163573316.1">
    <property type="nucleotide sequence ID" value="NZ_BAAANY010000010.1"/>
</dbReference>
<dbReference type="SUPFAM" id="SSF50475">
    <property type="entry name" value="FMN-binding split barrel"/>
    <property type="match status" value="1"/>
</dbReference>
<feature type="domain" description="Pyridoxamine 5'-phosphate oxidase N-terminal" evidence="2">
    <location>
        <begin position="5"/>
        <end position="135"/>
    </location>
</feature>
<evidence type="ECO:0000256" key="1">
    <source>
        <dbReference type="ARBA" id="ARBA00023002"/>
    </source>
</evidence>
<dbReference type="InterPro" id="IPR011576">
    <property type="entry name" value="Pyridox_Oxase_N"/>
</dbReference>
<comment type="caution">
    <text evidence="3">The sequence shown here is derived from an EMBL/GenBank/DDBJ whole genome shotgun (WGS) entry which is preliminary data.</text>
</comment>
<reference evidence="3 4" key="1">
    <citation type="journal article" date="2019" name="Int. J. Syst. Evol. Microbiol.">
        <title>The Global Catalogue of Microorganisms (GCM) 10K type strain sequencing project: providing services to taxonomists for standard genome sequencing and annotation.</title>
        <authorList>
            <consortium name="The Broad Institute Genomics Platform"/>
            <consortium name="The Broad Institute Genome Sequencing Center for Infectious Disease"/>
            <person name="Wu L."/>
            <person name="Ma J."/>
        </authorList>
    </citation>
    <scope>NUCLEOTIDE SEQUENCE [LARGE SCALE GENOMIC DNA]</scope>
    <source>
        <strain evidence="3 4">JCM 14718</strain>
    </source>
</reference>
<accession>A0ABN2H4G4</accession>
<gene>
    <name evidence="3" type="ORF">GCM10009765_32900</name>
</gene>
<protein>
    <submittedName>
        <fullName evidence="3">PPOX class F420-dependent oxidoreductase</fullName>
    </submittedName>
</protein>
<dbReference type="Pfam" id="PF01243">
    <property type="entry name" value="PNPOx_N"/>
    <property type="match status" value="1"/>
</dbReference>
<dbReference type="PANTHER" id="PTHR35176">
    <property type="entry name" value="HEME OXYGENASE HI_0854-RELATED"/>
    <property type="match status" value="1"/>
</dbReference>
<organism evidence="3 4">
    <name type="scientific">Fodinicola feengrottensis</name>
    <dbReference type="NCBI Taxonomy" id="435914"/>
    <lineage>
        <taxon>Bacteria</taxon>
        <taxon>Bacillati</taxon>
        <taxon>Actinomycetota</taxon>
        <taxon>Actinomycetes</taxon>
        <taxon>Mycobacteriales</taxon>
        <taxon>Fodinicola</taxon>
    </lineage>
</organism>
<proteinExistence type="predicted"/>
<dbReference type="Proteomes" id="UP001500618">
    <property type="component" value="Unassembled WGS sequence"/>
</dbReference>
<evidence type="ECO:0000313" key="3">
    <source>
        <dbReference type="EMBL" id="GAA1681243.1"/>
    </source>
</evidence>
<dbReference type="InterPro" id="IPR019920">
    <property type="entry name" value="F420-binding_dom_put"/>
</dbReference>
<dbReference type="InterPro" id="IPR012349">
    <property type="entry name" value="Split_barrel_FMN-bd"/>
</dbReference>
<evidence type="ECO:0000259" key="2">
    <source>
        <dbReference type="Pfam" id="PF01243"/>
    </source>
</evidence>
<keyword evidence="4" id="KW-1185">Reference proteome</keyword>
<dbReference type="InterPro" id="IPR052019">
    <property type="entry name" value="F420H2_bilvrd_red/Heme_oxyg"/>
</dbReference>
<dbReference type="NCBIfam" id="TIGR03618">
    <property type="entry name" value="Rv1155_F420"/>
    <property type="match status" value="1"/>
</dbReference>
<sequence length="139" mass="15185">MTLLTDPLKEVLNAGHLAHMVTLNEDGSPQVTVIWIGTDGDEIVSAHFGLYKKLRNLQRDPRVSLSLEIGGKNEHGLDNYLVIEGTATITEGGAAELLQRFAQVYMGQGSKWPPGDETPPAGYVVRIKPDHIRGVSPWT</sequence>
<dbReference type="PANTHER" id="PTHR35176:SF6">
    <property type="entry name" value="HEME OXYGENASE HI_0854-RELATED"/>
    <property type="match status" value="1"/>
</dbReference>
<keyword evidence="1" id="KW-0560">Oxidoreductase</keyword>